<dbReference type="EMBL" id="CATOUU010000042">
    <property type="protein sequence ID" value="CAI9914075.1"/>
    <property type="molecule type" value="Genomic_DNA"/>
</dbReference>
<organism evidence="2">
    <name type="scientific">Hexamita inflata</name>
    <dbReference type="NCBI Taxonomy" id="28002"/>
    <lineage>
        <taxon>Eukaryota</taxon>
        <taxon>Metamonada</taxon>
        <taxon>Diplomonadida</taxon>
        <taxon>Hexamitidae</taxon>
        <taxon>Hexamitinae</taxon>
        <taxon>Hexamita</taxon>
    </lineage>
</organism>
<sequence length="173" mass="20385">MNQETQKALSEVTHKFYFLNDKQSKHEIVLDYLKMQKVKKMIIFGNEQNDRLVSALKQNFTVQTIHSRMNLEQRETAFEDFLDNKTNCFFYLNFGSFNFSDFERDVDISRIDQLVLLDYEGQEAYFKYITLCAKAGFQCDVLTLVQGKLEKGKCKAMLQEIREIAETEVIEDE</sequence>
<dbReference type="SUPFAM" id="SSF52540">
    <property type="entry name" value="P-loop containing nucleoside triphosphate hydrolases"/>
    <property type="match status" value="1"/>
</dbReference>
<evidence type="ECO:0000313" key="4">
    <source>
        <dbReference type="Proteomes" id="UP001642409"/>
    </source>
</evidence>
<gene>
    <name evidence="2" type="ORF">HINF_LOCUS1720</name>
    <name evidence="3" type="ORF">HINF_LOCUS23090</name>
</gene>
<keyword evidence="3" id="KW-0067">ATP-binding</keyword>
<dbReference type="Proteomes" id="UP001642409">
    <property type="component" value="Unassembled WGS sequence"/>
</dbReference>
<evidence type="ECO:0000259" key="1">
    <source>
        <dbReference type="Pfam" id="PF00271"/>
    </source>
</evidence>
<feature type="domain" description="Helicase C-terminal" evidence="1">
    <location>
        <begin position="25"/>
        <end position="94"/>
    </location>
</feature>
<evidence type="ECO:0000313" key="3">
    <source>
        <dbReference type="EMBL" id="CAL6011992.1"/>
    </source>
</evidence>
<keyword evidence="3" id="KW-0347">Helicase</keyword>
<dbReference type="InterPro" id="IPR027417">
    <property type="entry name" value="P-loop_NTPase"/>
</dbReference>
<dbReference type="InterPro" id="IPR001650">
    <property type="entry name" value="Helicase_C-like"/>
</dbReference>
<name>A0AA86N748_9EUKA</name>
<accession>A0AA86N748</accession>
<keyword evidence="3" id="KW-0547">Nucleotide-binding</keyword>
<comment type="caution">
    <text evidence="2">The sequence shown here is derived from an EMBL/GenBank/DDBJ whole genome shotgun (WGS) entry which is preliminary data.</text>
</comment>
<keyword evidence="3" id="KW-0378">Hydrolase</keyword>
<reference evidence="3 4" key="2">
    <citation type="submission" date="2024-07" db="EMBL/GenBank/DDBJ databases">
        <authorList>
            <person name="Akdeniz Z."/>
        </authorList>
    </citation>
    <scope>NUCLEOTIDE SEQUENCE [LARGE SCALE GENOMIC DNA]</scope>
</reference>
<keyword evidence="4" id="KW-1185">Reference proteome</keyword>
<dbReference type="GO" id="GO:0004386">
    <property type="term" value="F:helicase activity"/>
    <property type="evidence" value="ECO:0007669"/>
    <property type="project" value="UniProtKB-KW"/>
</dbReference>
<dbReference type="AlphaFoldDB" id="A0AA86N748"/>
<evidence type="ECO:0000313" key="2">
    <source>
        <dbReference type="EMBL" id="CAI9914075.1"/>
    </source>
</evidence>
<proteinExistence type="predicted"/>
<dbReference type="Gene3D" id="3.40.50.300">
    <property type="entry name" value="P-loop containing nucleotide triphosphate hydrolases"/>
    <property type="match status" value="1"/>
</dbReference>
<reference evidence="2" key="1">
    <citation type="submission" date="2023-06" db="EMBL/GenBank/DDBJ databases">
        <authorList>
            <person name="Kurt Z."/>
        </authorList>
    </citation>
    <scope>NUCLEOTIDE SEQUENCE</scope>
</reference>
<protein>
    <submittedName>
        <fullName evidence="2">C-terminal</fullName>
    </submittedName>
    <submittedName>
        <fullName evidence="3">Helicase</fullName>
    </submittedName>
</protein>
<dbReference type="EMBL" id="CAXDID020000065">
    <property type="protein sequence ID" value="CAL6011992.1"/>
    <property type="molecule type" value="Genomic_DNA"/>
</dbReference>
<dbReference type="Pfam" id="PF00271">
    <property type="entry name" value="Helicase_C"/>
    <property type="match status" value="1"/>
</dbReference>